<dbReference type="InterPro" id="IPR006181">
    <property type="entry name" value="D-amino_acid_oxidase_CS"/>
</dbReference>
<dbReference type="PANTHER" id="PTHR11530">
    <property type="entry name" value="D-AMINO ACID OXIDASE"/>
    <property type="match status" value="1"/>
</dbReference>
<keyword evidence="3" id="KW-0285">Flavoprotein</keyword>
<dbReference type="Gene3D" id="3.30.9.10">
    <property type="entry name" value="D-Amino Acid Oxidase, subunit A, domain 2"/>
    <property type="match status" value="1"/>
</dbReference>
<evidence type="ECO:0000259" key="10">
    <source>
        <dbReference type="Pfam" id="PF01266"/>
    </source>
</evidence>
<evidence type="ECO:0000256" key="1">
    <source>
        <dbReference type="ARBA" id="ARBA00001974"/>
    </source>
</evidence>
<feature type="binding site" evidence="9">
    <location>
        <position position="298"/>
    </location>
    <ligand>
        <name>D-dopa</name>
        <dbReference type="ChEBI" id="CHEBI:149689"/>
    </ligand>
</feature>
<dbReference type="SUPFAM" id="SSF51971">
    <property type="entry name" value="Nucleotide-binding domain"/>
    <property type="match status" value="1"/>
</dbReference>
<evidence type="ECO:0000256" key="9">
    <source>
        <dbReference type="PIRSR" id="PIRSR000189-1"/>
    </source>
</evidence>
<dbReference type="PIRSF" id="PIRSF000189">
    <property type="entry name" value="D-aa_oxidase"/>
    <property type="match status" value="1"/>
</dbReference>
<evidence type="ECO:0000256" key="5">
    <source>
        <dbReference type="ARBA" id="ARBA00023002"/>
    </source>
</evidence>
<sequence>MADDAIVVGSGVIGLTAAVVLAEAGRRVAVWSRERAAETTSAVAGGLWWPYRIEPEEAVAAWSLESLRVLSGLAARPAETGVRLVDGTHASTAPEEQGRWTADVPGIRPAGPGELPPGYGHGLRARTPLVDMTVYLGYLQDRLAAAGGTVTDRDVPDLAEAGRAAPLVVNCTGLGARDLVPDPLVHPVQGQVVVVENPGVDEWLAAEDHGTGEILYVLPQPYGVVLGGTARAHVWDRTPSPATARSIVGRCARAHPRLAGARVLAHRVGLRPARSPARLETDGLPNGARLIHNYGHGGAGVTVSWGCALAVARLADAAGC</sequence>
<dbReference type="InterPro" id="IPR006076">
    <property type="entry name" value="FAD-dep_OxRdtase"/>
</dbReference>
<keyword evidence="4 9" id="KW-0274">FAD</keyword>
<dbReference type="Proteomes" id="UP001142374">
    <property type="component" value="Unassembled WGS sequence"/>
</dbReference>
<keyword evidence="5" id="KW-0560">Oxidoreductase</keyword>
<feature type="binding site" evidence="9">
    <location>
        <position position="271"/>
    </location>
    <ligand>
        <name>D-dopa</name>
        <dbReference type="ChEBI" id="CHEBI:149689"/>
    </ligand>
</feature>
<dbReference type="Pfam" id="PF01266">
    <property type="entry name" value="DAO"/>
    <property type="match status" value="1"/>
</dbReference>
<comment type="caution">
    <text evidence="11">The sequence shown here is derived from an EMBL/GenBank/DDBJ whole genome shotgun (WGS) entry which is preliminary data.</text>
</comment>
<feature type="binding site" evidence="9">
    <location>
        <begin position="40"/>
        <end position="41"/>
    </location>
    <ligand>
        <name>FAD</name>
        <dbReference type="ChEBI" id="CHEBI:57692"/>
    </ligand>
</feature>
<feature type="domain" description="FAD dependent oxidoreductase" evidence="10">
    <location>
        <begin position="4"/>
        <end position="314"/>
    </location>
</feature>
<evidence type="ECO:0000256" key="2">
    <source>
        <dbReference type="ARBA" id="ARBA00006730"/>
    </source>
</evidence>
<evidence type="ECO:0000256" key="8">
    <source>
        <dbReference type="ARBA" id="ARBA00049547"/>
    </source>
</evidence>
<gene>
    <name evidence="11" type="ORF">NQU55_01750</name>
</gene>
<dbReference type="GO" id="GO:0019478">
    <property type="term" value="P:D-amino acid catabolic process"/>
    <property type="evidence" value="ECO:0007669"/>
    <property type="project" value="TreeGrafter"/>
</dbReference>
<dbReference type="EMBL" id="JANIID010000001">
    <property type="protein sequence ID" value="MCQ8768507.1"/>
    <property type="molecule type" value="Genomic_DNA"/>
</dbReference>
<comment type="cofactor">
    <cofactor evidence="1 9">
        <name>FAD</name>
        <dbReference type="ChEBI" id="CHEBI:57692"/>
    </cofactor>
</comment>
<feature type="binding site" evidence="9">
    <location>
        <position position="172"/>
    </location>
    <ligand>
        <name>FAD</name>
        <dbReference type="ChEBI" id="CHEBI:57692"/>
    </ligand>
</feature>
<feature type="binding site" evidence="9">
    <location>
        <position position="155"/>
    </location>
    <ligand>
        <name>FAD</name>
        <dbReference type="ChEBI" id="CHEBI:57692"/>
    </ligand>
</feature>
<dbReference type="AlphaFoldDB" id="A0A9X2RJC3"/>
<comment type="similarity">
    <text evidence="2">Belongs to the DAMOX/DASOX family.</text>
</comment>
<feature type="binding site" evidence="9">
    <location>
        <begin position="297"/>
        <end position="302"/>
    </location>
    <ligand>
        <name>FAD</name>
        <dbReference type="ChEBI" id="CHEBI:57692"/>
    </ligand>
</feature>
<protein>
    <recommendedName>
        <fullName evidence="7">D-amino-acid oxidase</fullName>
        <ecNumber evidence="6">1.4.3.3</ecNumber>
    </recommendedName>
</protein>
<organism evidence="11 12">
    <name type="scientific">Streptomyces telluris</name>
    <dbReference type="NCBI Taxonomy" id="2720021"/>
    <lineage>
        <taxon>Bacteria</taxon>
        <taxon>Bacillati</taxon>
        <taxon>Actinomycetota</taxon>
        <taxon>Actinomycetes</taxon>
        <taxon>Kitasatosporales</taxon>
        <taxon>Streptomycetaceae</taxon>
        <taxon>Streptomyces</taxon>
    </lineage>
</organism>
<feature type="binding site" evidence="9">
    <location>
        <position position="216"/>
    </location>
    <ligand>
        <name>D-dopa</name>
        <dbReference type="ChEBI" id="CHEBI:149689"/>
    </ligand>
</feature>
<evidence type="ECO:0000313" key="11">
    <source>
        <dbReference type="EMBL" id="MCQ8768507.1"/>
    </source>
</evidence>
<evidence type="ECO:0000256" key="7">
    <source>
        <dbReference type="ARBA" id="ARBA00039751"/>
    </source>
</evidence>
<keyword evidence="12" id="KW-1185">Reference proteome</keyword>
<proteinExistence type="inferred from homology"/>
<dbReference type="GO" id="GO:0005737">
    <property type="term" value="C:cytoplasm"/>
    <property type="evidence" value="ECO:0007669"/>
    <property type="project" value="TreeGrafter"/>
</dbReference>
<evidence type="ECO:0000313" key="12">
    <source>
        <dbReference type="Proteomes" id="UP001142374"/>
    </source>
</evidence>
<name>A0A9X2RJC3_9ACTN</name>
<evidence type="ECO:0000256" key="4">
    <source>
        <dbReference type="ARBA" id="ARBA00022827"/>
    </source>
</evidence>
<dbReference type="GO" id="GO:0071949">
    <property type="term" value="F:FAD binding"/>
    <property type="evidence" value="ECO:0007669"/>
    <property type="project" value="InterPro"/>
</dbReference>
<dbReference type="RefSeq" id="WP_168091848.1">
    <property type="nucleotide sequence ID" value="NZ_JAATER010000042.1"/>
</dbReference>
<dbReference type="InterPro" id="IPR023209">
    <property type="entry name" value="DAO"/>
</dbReference>
<reference evidence="11" key="1">
    <citation type="submission" date="2022-06" db="EMBL/GenBank/DDBJ databases">
        <title>WGS of actinobacteria.</title>
        <authorList>
            <person name="Thawai C."/>
        </authorList>
    </citation>
    <scope>NUCLEOTIDE SEQUENCE</scope>
    <source>
        <strain evidence="11">AA8</strain>
    </source>
</reference>
<dbReference type="EC" id="1.4.3.3" evidence="6"/>
<evidence type="ECO:0000256" key="6">
    <source>
        <dbReference type="ARBA" id="ARBA00039101"/>
    </source>
</evidence>
<dbReference type="GO" id="GO:0003884">
    <property type="term" value="F:D-amino-acid oxidase activity"/>
    <property type="evidence" value="ECO:0007669"/>
    <property type="project" value="UniProtKB-EC"/>
</dbReference>
<dbReference type="SUPFAM" id="SSF54373">
    <property type="entry name" value="FAD-linked reductases, C-terminal domain"/>
    <property type="match status" value="1"/>
</dbReference>
<accession>A0A9X2RJC3</accession>
<evidence type="ECO:0000256" key="3">
    <source>
        <dbReference type="ARBA" id="ARBA00022630"/>
    </source>
</evidence>
<dbReference type="Gene3D" id="3.40.50.720">
    <property type="entry name" value="NAD(P)-binding Rossmann-like Domain"/>
    <property type="match status" value="1"/>
</dbReference>
<comment type="catalytic activity">
    <reaction evidence="8">
        <text>a D-alpha-amino acid + O2 + H2O = a 2-oxocarboxylate + H2O2 + NH4(+)</text>
        <dbReference type="Rhea" id="RHEA:21816"/>
        <dbReference type="ChEBI" id="CHEBI:15377"/>
        <dbReference type="ChEBI" id="CHEBI:15379"/>
        <dbReference type="ChEBI" id="CHEBI:16240"/>
        <dbReference type="ChEBI" id="CHEBI:28938"/>
        <dbReference type="ChEBI" id="CHEBI:35179"/>
        <dbReference type="ChEBI" id="CHEBI:59871"/>
        <dbReference type="EC" id="1.4.3.3"/>
    </reaction>
    <physiologicalReaction direction="left-to-right" evidence="8">
        <dbReference type="Rhea" id="RHEA:21817"/>
    </physiologicalReaction>
</comment>
<dbReference type="PROSITE" id="PS00677">
    <property type="entry name" value="DAO"/>
    <property type="match status" value="1"/>
</dbReference>
<dbReference type="PANTHER" id="PTHR11530:SF11">
    <property type="entry name" value="D-ASPARTATE OXIDASE"/>
    <property type="match status" value="1"/>
</dbReference>